<dbReference type="Proteomes" id="UP001596516">
    <property type="component" value="Unassembled WGS sequence"/>
</dbReference>
<protein>
    <submittedName>
        <fullName evidence="2">CaiB/BaiF CoA transferase family protein</fullName>
    </submittedName>
</protein>
<accession>A0ABW2UKK0</accession>
<dbReference type="Gene3D" id="3.40.50.10540">
    <property type="entry name" value="Crotonobetainyl-coa:carnitine coa-transferase, domain 1"/>
    <property type="match status" value="1"/>
</dbReference>
<feature type="region of interest" description="Disordered" evidence="1">
    <location>
        <begin position="329"/>
        <end position="366"/>
    </location>
</feature>
<dbReference type="PANTHER" id="PTHR48228">
    <property type="entry name" value="SUCCINYL-COA--D-CITRAMALATE COA-TRANSFERASE"/>
    <property type="match status" value="1"/>
</dbReference>
<comment type="caution">
    <text evidence="2">The sequence shown here is derived from an EMBL/GenBank/DDBJ whole genome shotgun (WGS) entry which is preliminary data.</text>
</comment>
<dbReference type="GO" id="GO:0016740">
    <property type="term" value="F:transferase activity"/>
    <property type="evidence" value="ECO:0007669"/>
    <property type="project" value="UniProtKB-KW"/>
</dbReference>
<dbReference type="Pfam" id="PF02515">
    <property type="entry name" value="CoA_transf_3"/>
    <property type="match status" value="1"/>
</dbReference>
<dbReference type="SUPFAM" id="SSF89796">
    <property type="entry name" value="CoA-transferase family III (CaiB/BaiF)"/>
    <property type="match status" value="1"/>
</dbReference>
<sequence length="394" mass="42308">MSGALAGIRVLDFSRLLPGPYCTWLLADMGAEVIRVENPREVAKQAQVFGWDRLPPAERGALREGDILARNKRSVMLDIGDPVAQDALRALAARADVVVEDYRPGVLDGLGLGAAALRGQNPRLVYASLTLCGQTGPYRDKPGHDPVALAIAGVLSRVGENPDVPSFPGVPVADVVTGAHAAFAVLAALRARDHSGQGQHLDVAMSDCAMSLLVNVLSRHPDPATAPPRGTRRADMGLWRTSDGQFLCTTDMEPRYWRRFCAAVGRPDFVPLQNEIAARPRIRAELEAIFASRTLAEWETTLGTAGTQFAPVHDIPAALADPHNRARGMVLDLPGSDGRPRRQLGPPVRLDDQPRSHRLGRAPGADTEAVLRDLGFDDATITVLSRQGARGRSA</sequence>
<proteinExistence type="predicted"/>
<organism evidence="2 3">
    <name type="scientific">Plastorhodobacter daqingensis</name>
    <dbReference type="NCBI Taxonomy" id="1387281"/>
    <lineage>
        <taxon>Bacteria</taxon>
        <taxon>Pseudomonadati</taxon>
        <taxon>Pseudomonadota</taxon>
        <taxon>Alphaproteobacteria</taxon>
        <taxon>Rhodobacterales</taxon>
        <taxon>Paracoccaceae</taxon>
        <taxon>Plastorhodobacter</taxon>
    </lineage>
</organism>
<dbReference type="PANTHER" id="PTHR48228:SF5">
    <property type="entry name" value="ALPHA-METHYLACYL-COA RACEMASE"/>
    <property type="match status" value="1"/>
</dbReference>
<dbReference type="InterPro" id="IPR023606">
    <property type="entry name" value="CoA-Trfase_III_dom_1_sf"/>
</dbReference>
<evidence type="ECO:0000313" key="2">
    <source>
        <dbReference type="EMBL" id="MFC7703800.1"/>
    </source>
</evidence>
<name>A0ABW2UKK0_9RHOB</name>
<evidence type="ECO:0000313" key="3">
    <source>
        <dbReference type="Proteomes" id="UP001596516"/>
    </source>
</evidence>
<dbReference type="Gene3D" id="3.30.1540.10">
    <property type="entry name" value="formyl-coa transferase, domain 3"/>
    <property type="match status" value="1"/>
</dbReference>
<keyword evidence="2" id="KW-0808">Transferase</keyword>
<reference evidence="3" key="1">
    <citation type="journal article" date="2019" name="Int. J. Syst. Evol. Microbiol.">
        <title>The Global Catalogue of Microorganisms (GCM) 10K type strain sequencing project: providing services to taxonomists for standard genome sequencing and annotation.</title>
        <authorList>
            <consortium name="The Broad Institute Genomics Platform"/>
            <consortium name="The Broad Institute Genome Sequencing Center for Infectious Disease"/>
            <person name="Wu L."/>
            <person name="Ma J."/>
        </authorList>
    </citation>
    <scope>NUCLEOTIDE SEQUENCE [LARGE SCALE GENOMIC DNA]</scope>
    <source>
        <strain evidence="3">CGMCC 1.12750</strain>
    </source>
</reference>
<dbReference type="RefSeq" id="WP_377400839.1">
    <property type="nucleotide sequence ID" value="NZ_JBHTFQ010000003.1"/>
</dbReference>
<dbReference type="InterPro" id="IPR044855">
    <property type="entry name" value="CoA-Trfase_III_dom3_sf"/>
</dbReference>
<dbReference type="InterPro" id="IPR050509">
    <property type="entry name" value="CoA-transferase_III"/>
</dbReference>
<gene>
    <name evidence="2" type="ORF">ACFQXB_06300</name>
</gene>
<dbReference type="InterPro" id="IPR003673">
    <property type="entry name" value="CoA-Trfase_fam_III"/>
</dbReference>
<dbReference type="EMBL" id="JBHTFQ010000003">
    <property type="protein sequence ID" value="MFC7703800.1"/>
    <property type="molecule type" value="Genomic_DNA"/>
</dbReference>
<keyword evidence="3" id="KW-1185">Reference proteome</keyword>
<evidence type="ECO:0000256" key="1">
    <source>
        <dbReference type="SAM" id="MobiDB-lite"/>
    </source>
</evidence>